<keyword evidence="4 7" id="KW-0472">Membrane</keyword>
<feature type="chain" id="PRO_5020915740" description="Flagellar protein" evidence="8">
    <location>
        <begin position="22"/>
        <end position="140"/>
    </location>
</feature>
<comment type="caution">
    <text evidence="9">The sequence shown here is derived from an EMBL/GenBank/DDBJ whole genome shotgun (WGS) entry which is preliminary data.</text>
</comment>
<keyword evidence="9" id="KW-0966">Cell projection</keyword>
<proteinExistence type="inferred from homology"/>
<dbReference type="AlphaFoldDB" id="A0A4R3K0T2"/>
<evidence type="ECO:0000256" key="8">
    <source>
        <dbReference type="SAM" id="SignalP"/>
    </source>
</evidence>
<dbReference type="GO" id="GO:0009425">
    <property type="term" value="C:bacterial-type flagellum basal body"/>
    <property type="evidence" value="ECO:0007669"/>
    <property type="project" value="UniProtKB-SubCell"/>
</dbReference>
<evidence type="ECO:0000256" key="4">
    <source>
        <dbReference type="ARBA" id="ARBA00023136"/>
    </source>
</evidence>
<protein>
    <recommendedName>
        <fullName evidence="7">Flagellar protein</fullName>
    </recommendedName>
</protein>
<keyword evidence="3 7" id="KW-1133">Transmembrane helix</keyword>
<dbReference type="NCBIfam" id="TIGR03500">
    <property type="entry name" value="FliO_TIGR"/>
    <property type="match status" value="1"/>
</dbReference>
<keyword evidence="10" id="KW-1185">Reference proteome</keyword>
<gene>
    <name evidence="9" type="ORF">EDC61_101185</name>
</gene>
<organism evidence="9 10">
    <name type="scientific">Sulfuritortus calidifontis</name>
    <dbReference type="NCBI Taxonomy" id="1914471"/>
    <lineage>
        <taxon>Bacteria</taxon>
        <taxon>Pseudomonadati</taxon>
        <taxon>Pseudomonadota</taxon>
        <taxon>Betaproteobacteria</taxon>
        <taxon>Nitrosomonadales</taxon>
        <taxon>Thiobacillaceae</taxon>
        <taxon>Sulfuritortus</taxon>
    </lineage>
</organism>
<name>A0A4R3K0T2_9PROT</name>
<evidence type="ECO:0000256" key="3">
    <source>
        <dbReference type="ARBA" id="ARBA00022989"/>
    </source>
</evidence>
<dbReference type="PANTHER" id="PTHR38766:SF1">
    <property type="entry name" value="FLAGELLAR PROTEIN FLIO"/>
    <property type="match status" value="1"/>
</dbReference>
<keyword evidence="9" id="KW-0282">Flagellum</keyword>
<dbReference type="InterPro" id="IPR052205">
    <property type="entry name" value="FliO/MopB"/>
</dbReference>
<evidence type="ECO:0000313" key="10">
    <source>
        <dbReference type="Proteomes" id="UP000295135"/>
    </source>
</evidence>
<reference evidence="9 10" key="1">
    <citation type="submission" date="2019-03" db="EMBL/GenBank/DDBJ databases">
        <title>Genomic Encyclopedia of Type Strains, Phase IV (KMG-IV): sequencing the most valuable type-strain genomes for metagenomic binning, comparative biology and taxonomic classification.</title>
        <authorList>
            <person name="Goeker M."/>
        </authorList>
    </citation>
    <scope>NUCLEOTIDE SEQUENCE [LARGE SCALE GENOMIC DNA]</scope>
    <source>
        <strain evidence="9 10">DSM 103923</strain>
    </source>
</reference>
<feature type="transmembrane region" description="Helical" evidence="7">
    <location>
        <begin position="34"/>
        <end position="56"/>
    </location>
</feature>
<keyword evidence="8" id="KW-0732">Signal</keyword>
<sequence length="140" mass="14653">MRPTPHLLGFPAFLAPSALLAADSASVQTSTAGALLQTFLALVVVLGILYAFLWLLRRYAPSQTGTQGVVKVVGGVMLGPREKVVVVEVGETWLLVGVAPGQVSALHTLPKPEGYIVSPTASPQAPFAGKLGELLARRKN</sequence>
<evidence type="ECO:0000256" key="5">
    <source>
        <dbReference type="ARBA" id="ARBA00023143"/>
    </source>
</evidence>
<dbReference type="RefSeq" id="WP_126459462.1">
    <property type="nucleotide sequence ID" value="NZ_AP018721.1"/>
</dbReference>
<evidence type="ECO:0000256" key="7">
    <source>
        <dbReference type="RuleBase" id="RU362064"/>
    </source>
</evidence>
<feature type="signal peptide" evidence="8">
    <location>
        <begin position="1"/>
        <end position="21"/>
    </location>
</feature>
<evidence type="ECO:0000256" key="2">
    <source>
        <dbReference type="ARBA" id="ARBA00022692"/>
    </source>
</evidence>
<keyword evidence="9" id="KW-0969">Cilium</keyword>
<evidence type="ECO:0000256" key="1">
    <source>
        <dbReference type="ARBA" id="ARBA00022475"/>
    </source>
</evidence>
<evidence type="ECO:0000313" key="9">
    <source>
        <dbReference type="EMBL" id="TCS73962.1"/>
    </source>
</evidence>
<dbReference type="GO" id="GO:0044781">
    <property type="term" value="P:bacterial-type flagellum organization"/>
    <property type="evidence" value="ECO:0007669"/>
    <property type="project" value="UniProtKB-UniRule"/>
</dbReference>
<dbReference type="EMBL" id="SLZY01000001">
    <property type="protein sequence ID" value="TCS73962.1"/>
    <property type="molecule type" value="Genomic_DNA"/>
</dbReference>
<dbReference type="OrthoDB" id="9182371at2"/>
<dbReference type="GO" id="GO:0005886">
    <property type="term" value="C:plasma membrane"/>
    <property type="evidence" value="ECO:0007669"/>
    <property type="project" value="UniProtKB-SubCell"/>
</dbReference>
<keyword evidence="5 7" id="KW-0975">Bacterial flagellum</keyword>
<comment type="subcellular location">
    <subcellularLocation>
        <location evidence="7">Cell membrane</location>
    </subcellularLocation>
    <subcellularLocation>
        <location evidence="7">Bacterial flagellum basal body</location>
    </subcellularLocation>
</comment>
<dbReference type="Proteomes" id="UP000295135">
    <property type="component" value="Unassembled WGS sequence"/>
</dbReference>
<dbReference type="PANTHER" id="PTHR38766">
    <property type="entry name" value="FLAGELLAR PROTEIN FLIO"/>
    <property type="match status" value="1"/>
</dbReference>
<accession>A0A4R3K0T2</accession>
<dbReference type="InterPro" id="IPR022781">
    <property type="entry name" value="Flagellar_biosynth_FliO"/>
</dbReference>
<dbReference type="Pfam" id="PF04347">
    <property type="entry name" value="FliO"/>
    <property type="match status" value="1"/>
</dbReference>
<keyword evidence="1 7" id="KW-1003">Cell membrane</keyword>
<keyword evidence="2 7" id="KW-0812">Transmembrane</keyword>
<evidence type="ECO:0000256" key="6">
    <source>
        <dbReference type="ARBA" id="ARBA00037937"/>
    </source>
</evidence>
<comment type="similarity">
    <text evidence="6 7">Belongs to the FliO/MopB family.</text>
</comment>